<evidence type="ECO:0008006" key="3">
    <source>
        <dbReference type="Google" id="ProtNLM"/>
    </source>
</evidence>
<name>A0A7J4WX58_AGRVI</name>
<evidence type="ECO:0000313" key="2">
    <source>
        <dbReference type="Proteomes" id="UP000436911"/>
    </source>
</evidence>
<organism evidence="1 2">
    <name type="scientific">Agrobacterium vitis</name>
    <name type="common">Rhizobium vitis</name>
    <dbReference type="NCBI Taxonomy" id="373"/>
    <lineage>
        <taxon>Bacteria</taxon>
        <taxon>Pseudomonadati</taxon>
        <taxon>Pseudomonadota</taxon>
        <taxon>Alphaproteobacteria</taxon>
        <taxon>Hyphomicrobiales</taxon>
        <taxon>Rhizobiaceae</taxon>
        <taxon>Rhizobium/Agrobacterium group</taxon>
        <taxon>Agrobacterium</taxon>
    </lineage>
</organism>
<comment type="caution">
    <text evidence="1">The sequence shown here is derived from an EMBL/GenBank/DDBJ whole genome shotgun (WGS) entry which is preliminary data.</text>
</comment>
<dbReference type="EMBL" id="QUSG01000044">
    <property type="protein sequence ID" value="KAA3518869.1"/>
    <property type="molecule type" value="Genomic_DNA"/>
</dbReference>
<accession>A0A7J4WX58</accession>
<protein>
    <recommendedName>
        <fullName evidence="3">Terminase small subunit</fullName>
    </recommendedName>
</protein>
<sequence length="176" mass="19593">MSDHERIYLDHYADDELGRQWHTRPVFTKATEYVRADLVAAELAEARDKALEEAAVTAESNAELEGEPPSHVIASMLMARPVINARAATIATKKIYRRRHPRTEGQAMSDEFQDEKPFLALVKIARAITTDAGNKSAEVDRYRTALSAIIDRSNNGDLGTSKVNDMRKIAQEALGK</sequence>
<evidence type="ECO:0000313" key="1">
    <source>
        <dbReference type="EMBL" id="KAA3518869.1"/>
    </source>
</evidence>
<reference evidence="1 2" key="1">
    <citation type="submission" date="2018-08" db="EMBL/GenBank/DDBJ databases">
        <title>Genome sequencing of Agrobacterium vitis strain ICMP 10754.</title>
        <authorList>
            <person name="Visnovsky S.B."/>
            <person name="Pitman A.R."/>
        </authorList>
    </citation>
    <scope>NUCLEOTIDE SEQUENCE [LARGE SCALE GENOMIC DNA]</scope>
    <source>
        <strain evidence="1 2">ICMP 10754</strain>
    </source>
</reference>
<dbReference type="AlphaFoldDB" id="A0A7J4WX58"/>
<dbReference type="Proteomes" id="UP000436911">
    <property type="component" value="Unassembled WGS sequence"/>
</dbReference>
<gene>
    <name evidence="1" type="ORF">DXT89_26735</name>
</gene>
<proteinExistence type="predicted"/>
<dbReference type="RefSeq" id="WP_149916898.1">
    <property type="nucleotide sequence ID" value="NZ_QUSG01000044.1"/>
</dbReference>